<feature type="domain" description="DUF4973" evidence="3">
    <location>
        <begin position="25"/>
        <end position="153"/>
    </location>
</feature>
<evidence type="ECO:0008006" key="6">
    <source>
        <dbReference type="Google" id="ProtNLM"/>
    </source>
</evidence>
<accession>A0A4Q0P6L2</accession>
<name>A0A4Q0P6L2_9FLAO</name>
<dbReference type="OrthoDB" id="628107at2"/>
<evidence type="ECO:0000313" key="5">
    <source>
        <dbReference type="Proteomes" id="UP000289859"/>
    </source>
</evidence>
<dbReference type="Gene3D" id="2.60.40.1740">
    <property type="entry name" value="hypothetical protein (bacova_03559)"/>
    <property type="match status" value="1"/>
</dbReference>
<proteinExistence type="predicted"/>
<dbReference type="InterPro" id="IPR025371">
    <property type="entry name" value="BT_3044-like_C"/>
</dbReference>
<dbReference type="RefSeq" id="WP_128765451.1">
    <property type="nucleotide sequence ID" value="NZ_JBHUOO010000010.1"/>
</dbReference>
<keyword evidence="5" id="KW-1185">Reference proteome</keyword>
<dbReference type="AlphaFoldDB" id="A0A4Q0P6L2"/>
<feature type="domain" description="BT-3044-like C-terminal" evidence="2">
    <location>
        <begin position="166"/>
        <end position="309"/>
    </location>
</feature>
<dbReference type="Proteomes" id="UP000289859">
    <property type="component" value="Unassembled WGS sequence"/>
</dbReference>
<comment type="caution">
    <text evidence="4">The sequence shown here is derived from an EMBL/GenBank/DDBJ whole genome shotgun (WGS) entry which is preliminary data.</text>
</comment>
<sequence>MKNKPLILILCLVQLILCTSCNDEWTEEQFENYVSFKAPLTSGGVTDIYIRYKESEKTTFQQPLIVSGSKTNSEDITVEVAVDADTLEVLNYERFQNREDFYYRQLDSKYYTIPFQVEIKAGENTSLMGIDFSLNGIDMVDKWVLPLTIKDDPSYDYVANPRKNYRKALLRINPFNDYSGTYSGTALKTVMEGYENETPVVKSEIRSYVVDENTVFFYAGSIDEDRQDRRNYKVYANFDETGGVIFYAENPEMNFQINKDASYTITERMDEIRPYLLHRYLTINNIDYQFTDYTLVDNVAINYKVSGSLILERQLNTQIPDEDQQIEW</sequence>
<feature type="signal peptide" evidence="1">
    <location>
        <begin position="1"/>
        <end position="23"/>
    </location>
</feature>
<evidence type="ECO:0000259" key="3">
    <source>
        <dbReference type="Pfam" id="PF16343"/>
    </source>
</evidence>
<protein>
    <recommendedName>
        <fullName evidence="6">DUF4973 domain-containing protein</fullName>
    </recommendedName>
</protein>
<dbReference type="Gene3D" id="2.40.128.440">
    <property type="entry name" value="Uncharacterised protein PF14274, DUF4361"/>
    <property type="match status" value="1"/>
</dbReference>
<reference evidence="4 5" key="1">
    <citation type="submission" date="2018-07" db="EMBL/GenBank/DDBJ databases">
        <title>Leeuwenhoekiella genomics.</title>
        <authorList>
            <person name="Tahon G."/>
            <person name="Willems A."/>
        </authorList>
    </citation>
    <scope>NUCLEOTIDE SEQUENCE [LARGE SCALE GENOMIC DNA]</scope>
    <source>
        <strain evidence="4 5">LMG 29608</strain>
    </source>
</reference>
<dbReference type="Pfam" id="PF16343">
    <property type="entry name" value="DUF4973"/>
    <property type="match status" value="1"/>
</dbReference>
<evidence type="ECO:0000259" key="2">
    <source>
        <dbReference type="Pfam" id="PF14274"/>
    </source>
</evidence>
<organism evidence="4 5">
    <name type="scientific">Leeuwenhoekiella polynyae</name>
    <dbReference type="NCBI Taxonomy" id="1550906"/>
    <lineage>
        <taxon>Bacteria</taxon>
        <taxon>Pseudomonadati</taxon>
        <taxon>Bacteroidota</taxon>
        <taxon>Flavobacteriia</taxon>
        <taxon>Flavobacteriales</taxon>
        <taxon>Flavobacteriaceae</taxon>
        <taxon>Leeuwenhoekiella</taxon>
    </lineage>
</organism>
<dbReference type="EMBL" id="QOVK01000007">
    <property type="protein sequence ID" value="RXG21746.1"/>
    <property type="molecule type" value="Genomic_DNA"/>
</dbReference>
<evidence type="ECO:0000256" key="1">
    <source>
        <dbReference type="SAM" id="SignalP"/>
    </source>
</evidence>
<dbReference type="InterPro" id="IPR032509">
    <property type="entry name" value="DUF4973"/>
</dbReference>
<evidence type="ECO:0000313" key="4">
    <source>
        <dbReference type="EMBL" id="RXG21746.1"/>
    </source>
</evidence>
<feature type="chain" id="PRO_5020324113" description="DUF4973 domain-containing protein" evidence="1">
    <location>
        <begin position="24"/>
        <end position="328"/>
    </location>
</feature>
<gene>
    <name evidence="4" type="ORF">DSM02_1991</name>
</gene>
<keyword evidence="1" id="KW-0732">Signal</keyword>
<dbReference type="Pfam" id="PF14274">
    <property type="entry name" value="BT_3044-like_C"/>
    <property type="match status" value="1"/>
</dbReference>